<evidence type="ECO:0000256" key="1">
    <source>
        <dbReference type="ARBA" id="ARBA00012417"/>
    </source>
</evidence>
<reference evidence="9" key="1">
    <citation type="submission" date="2019-08" db="EMBL/GenBank/DDBJ databases">
        <authorList>
            <person name="Kucharzyk K."/>
            <person name="Murdoch R.W."/>
            <person name="Higgins S."/>
            <person name="Loffler F."/>
        </authorList>
    </citation>
    <scope>NUCLEOTIDE SEQUENCE</scope>
</reference>
<protein>
    <recommendedName>
        <fullName evidence="1">DNA-directed DNA polymerase</fullName>
        <ecNumber evidence="1">2.7.7.7</ecNumber>
    </recommendedName>
</protein>
<evidence type="ECO:0000256" key="3">
    <source>
        <dbReference type="ARBA" id="ARBA00022695"/>
    </source>
</evidence>
<dbReference type="AlphaFoldDB" id="A0A645F1G4"/>
<organism evidence="9">
    <name type="scientific">bioreactor metagenome</name>
    <dbReference type="NCBI Taxonomy" id="1076179"/>
    <lineage>
        <taxon>unclassified sequences</taxon>
        <taxon>metagenomes</taxon>
        <taxon>ecological metagenomes</taxon>
    </lineage>
</organism>
<accession>A0A645F1G4</accession>
<evidence type="ECO:0000256" key="2">
    <source>
        <dbReference type="ARBA" id="ARBA00022679"/>
    </source>
</evidence>
<dbReference type="Gene3D" id="1.20.272.10">
    <property type="match status" value="1"/>
</dbReference>
<dbReference type="Pfam" id="PF21694">
    <property type="entry name" value="DNA_pol3_delta_C"/>
    <property type="match status" value="1"/>
</dbReference>
<keyword evidence="2" id="KW-0808">Transferase</keyword>
<dbReference type="NCBIfam" id="TIGR01128">
    <property type="entry name" value="holA"/>
    <property type="match status" value="1"/>
</dbReference>
<evidence type="ECO:0000259" key="8">
    <source>
        <dbReference type="Pfam" id="PF21694"/>
    </source>
</evidence>
<evidence type="ECO:0000256" key="7">
    <source>
        <dbReference type="ARBA" id="ARBA00049244"/>
    </source>
</evidence>
<dbReference type="EC" id="2.7.7.7" evidence="1"/>
<dbReference type="InterPro" id="IPR008921">
    <property type="entry name" value="DNA_pol3_clamp-load_cplx_C"/>
</dbReference>
<evidence type="ECO:0000256" key="5">
    <source>
        <dbReference type="ARBA" id="ARBA00022932"/>
    </source>
</evidence>
<dbReference type="Gene3D" id="1.10.8.60">
    <property type="match status" value="1"/>
</dbReference>
<comment type="catalytic activity">
    <reaction evidence="7">
        <text>DNA(n) + a 2'-deoxyribonucleoside 5'-triphosphate = DNA(n+1) + diphosphate</text>
        <dbReference type="Rhea" id="RHEA:22508"/>
        <dbReference type="Rhea" id="RHEA-COMP:17339"/>
        <dbReference type="Rhea" id="RHEA-COMP:17340"/>
        <dbReference type="ChEBI" id="CHEBI:33019"/>
        <dbReference type="ChEBI" id="CHEBI:61560"/>
        <dbReference type="ChEBI" id="CHEBI:173112"/>
        <dbReference type="EC" id="2.7.7.7"/>
    </reaction>
</comment>
<proteinExistence type="inferred from homology"/>
<feature type="domain" description="DNA polymerase III delta subunit-like C-terminal" evidence="8">
    <location>
        <begin position="158"/>
        <end position="267"/>
    </location>
</feature>
<dbReference type="GO" id="GO:0009360">
    <property type="term" value="C:DNA polymerase III complex"/>
    <property type="evidence" value="ECO:0007669"/>
    <property type="project" value="TreeGrafter"/>
</dbReference>
<evidence type="ECO:0000256" key="6">
    <source>
        <dbReference type="ARBA" id="ARBA00034754"/>
    </source>
</evidence>
<dbReference type="GO" id="GO:0003677">
    <property type="term" value="F:DNA binding"/>
    <property type="evidence" value="ECO:0007669"/>
    <property type="project" value="InterPro"/>
</dbReference>
<evidence type="ECO:0000313" key="9">
    <source>
        <dbReference type="EMBL" id="MPN07600.1"/>
    </source>
</evidence>
<keyword evidence="4" id="KW-0235">DNA replication</keyword>
<dbReference type="SUPFAM" id="SSF48019">
    <property type="entry name" value="post-AAA+ oligomerization domain-like"/>
    <property type="match status" value="1"/>
</dbReference>
<keyword evidence="3" id="KW-0548">Nucleotidyltransferase</keyword>
<comment type="similarity">
    <text evidence="6">Belongs to the DNA polymerase HolA subunit family.</text>
</comment>
<name>A0A645F1G4_9ZZZZ</name>
<dbReference type="GO" id="GO:0003887">
    <property type="term" value="F:DNA-directed DNA polymerase activity"/>
    <property type="evidence" value="ECO:0007669"/>
    <property type="project" value="UniProtKB-KW"/>
</dbReference>
<sequence length="278" mass="30022">MNTTFLKSPSAAEIQAAAETLPFFDELRVVVAQEFDADTANALEDYVKTVPASTALLFVRPGKAPLTNPLYKAIAALNRAVSFNPLESDQVQAFLQKRAKENGIVLDGAAANLLTQYLGADLGALENTLLMLGAYVGFGGRVTGKAVEACVKPSSEYEVFKVMDPLWAGNKREGIRMLASLLNDPAESAMGLSTLFERNVRTVLNVKQLLMGGKSEAQIAQILGMKPYPVQKAAASAKKRSYAQLANMLEAFASIEWKQKQGLAKAEESLILACQENF</sequence>
<evidence type="ECO:0000256" key="4">
    <source>
        <dbReference type="ARBA" id="ARBA00022705"/>
    </source>
</evidence>
<dbReference type="PANTHER" id="PTHR34388:SF1">
    <property type="entry name" value="DNA POLYMERASE III SUBUNIT DELTA"/>
    <property type="match status" value="1"/>
</dbReference>
<dbReference type="SUPFAM" id="SSF52540">
    <property type="entry name" value="P-loop containing nucleoside triphosphate hydrolases"/>
    <property type="match status" value="1"/>
</dbReference>
<comment type="caution">
    <text evidence="9">The sequence shown here is derived from an EMBL/GenBank/DDBJ whole genome shotgun (WGS) entry which is preliminary data.</text>
</comment>
<dbReference type="InterPro" id="IPR048466">
    <property type="entry name" value="DNA_pol3_delta-like_C"/>
</dbReference>
<dbReference type="InterPro" id="IPR027417">
    <property type="entry name" value="P-loop_NTPase"/>
</dbReference>
<dbReference type="GO" id="GO:0006261">
    <property type="term" value="P:DNA-templated DNA replication"/>
    <property type="evidence" value="ECO:0007669"/>
    <property type="project" value="TreeGrafter"/>
</dbReference>
<gene>
    <name evidence="9" type="primary">yqeN_24</name>
    <name evidence="9" type="ORF">SDC9_154871</name>
</gene>
<keyword evidence="5" id="KW-0239">DNA-directed DNA polymerase</keyword>
<dbReference type="EMBL" id="VSSQ01053586">
    <property type="protein sequence ID" value="MPN07600.1"/>
    <property type="molecule type" value="Genomic_DNA"/>
</dbReference>
<dbReference type="InterPro" id="IPR005790">
    <property type="entry name" value="DNA_polIII_delta"/>
</dbReference>
<dbReference type="PANTHER" id="PTHR34388">
    <property type="entry name" value="DNA POLYMERASE III SUBUNIT DELTA"/>
    <property type="match status" value="1"/>
</dbReference>
<dbReference type="Gene3D" id="3.40.50.300">
    <property type="entry name" value="P-loop containing nucleotide triphosphate hydrolases"/>
    <property type="match status" value="1"/>
</dbReference>